<proteinExistence type="inferred from homology"/>
<feature type="domain" description="D-isomer specific 2-hydroxyacid dehydrogenase NAD-binding" evidence="6">
    <location>
        <begin position="116"/>
        <end position="293"/>
    </location>
</feature>
<comment type="similarity">
    <text evidence="1 4">Belongs to the D-isomer specific 2-hydroxyacid dehydrogenase family.</text>
</comment>
<protein>
    <submittedName>
        <fullName evidence="7">Hydroxyacid dehydrogenase</fullName>
    </submittedName>
</protein>
<evidence type="ECO:0000256" key="1">
    <source>
        <dbReference type="ARBA" id="ARBA00005854"/>
    </source>
</evidence>
<dbReference type="Pfam" id="PF02826">
    <property type="entry name" value="2-Hacid_dh_C"/>
    <property type="match status" value="1"/>
</dbReference>
<dbReference type="PANTHER" id="PTHR10996:SF178">
    <property type="entry name" value="2-HYDROXYACID DEHYDROGENASE YGL185C-RELATED"/>
    <property type="match status" value="1"/>
</dbReference>
<dbReference type="EMBL" id="VXRG01000169">
    <property type="protein sequence ID" value="MXY95748.1"/>
    <property type="molecule type" value="Genomic_DNA"/>
</dbReference>
<organism evidence="7">
    <name type="scientific">Caldilineaceae bacterium SB0664_bin_27</name>
    <dbReference type="NCBI Taxonomy" id="2605260"/>
    <lineage>
        <taxon>Bacteria</taxon>
        <taxon>Bacillati</taxon>
        <taxon>Chloroflexota</taxon>
        <taxon>Caldilineae</taxon>
        <taxon>Caldilineales</taxon>
        <taxon>Caldilineaceae</taxon>
    </lineage>
</organism>
<dbReference type="Pfam" id="PF00389">
    <property type="entry name" value="2-Hacid_dh"/>
    <property type="match status" value="1"/>
</dbReference>
<accession>A0A6B0Z267</accession>
<dbReference type="PANTHER" id="PTHR10996">
    <property type="entry name" value="2-HYDROXYACID DEHYDROGENASE-RELATED"/>
    <property type="match status" value="1"/>
</dbReference>
<evidence type="ECO:0000256" key="3">
    <source>
        <dbReference type="ARBA" id="ARBA00023027"/>
    </source>
</evidence>
<evidence type="ECO:0000259" key="6">
    <source>
        <dbReference type="Pfam" id="PF02826"/>
    </source>
</evidence>
<evidence type="ECO:0000256" key="4">
    <source>
        <dbReference type="RuleBase" id="RU003719"/>
    </source>
</evidence>
<dbReference type="GO" id="GO:0016618">
    <property type="term" value="F:hydroxypyruvate reductase [NAD(P)H] activity"/>
    <property type="evidence" value="ECO:0007669"/>
    <property type="project" value="TreeGrafter"/>
</dbReference>
<dbReference type="AlphaFoldDB" id="A0A6B0Z267"/>
<evidence type="ECO:0000259" key="5">
    <source>
        <dbReference type="Pfam" id="PF00389"/>
    </source>
</evidence>
<keyword evidence="2 4" id="KW-0560">Oxidoreductase</keyword>
<name>A0A6B0Z267_9CHLR</name>
<dbReference type="GO" id="GO:0030267">
    <property type="term" value="F:glyoxylate reductase (NADPH) activity"/>
    <property type="evidence" value="ECO:0007669"/>
    <property type="project" value="TreeGrafter"/>
</dbReference>
<dbReference type="InterPro" id="IPR050223">
    <property type="entry name" value="D-isomer_2-hydroxyacid_DH"/>
</dbReference>
<dbReference type="InterPro" id="IPR006139">
    <property type="entry name" value="D-isomer_2_OHA_DH_cat_dom"/>
</dbReference>
<keyword evidence="3" id="KW-0520">NAD</keyword>
<dbReference type="SUPFAM" id="SSF52283">
    <property type="entry name" value="Formate/glycerate dehydrogenase catalytic domain-like"/>
    <property type="match status" value="1"/>
</dbReference>
<evidence type="ECO:0000313" key="7">
    <source>
        <dbReference type="EMBL" id="MXY95748.1"/>
    </source>
</evidence>
<sequence length="335" mass="37084">MAKEKVILNPFPRPLDMVMSGQEEERLHDLVDVIWGKDEDIPESEFARACGDAYAIITSSWRRRSLDDMPNLRAIMETGGRHPSPDHLDYKTCFARGIRVLSCAPAYGPMVAEMALGMAIAAARGIVSAHRDFVAGEELYLYPSNSTAFTLYNQPVGLIGFGGLAQSLCPLLAPFHCPIQVYDPWLPASYISERGCTPVALQDLLSESRVIFVLAIPSNENKAMLDRKLLSLIRSDAVLVLISRSHLVDFDALTDLLHQGSFRAAIDVFPQEPLAADHPIRRAPNTILSAHRAGSVWQDMHNIGRMVVDDLETMLAGLPPTRMQTAQPELIYRLP</sequence>
<dbReference type="Gene3D" id="3.40.50.720">
    <property type="entry name" value="NAD(P)-binding Rossmann-like Domain"/>
    <property type="match status" value="2"/>
</dbReference>
<comment type="caution">
    <text evidence="7">The sequence shown here is derived from an EMBL/GenBank/DDBJ whole genome shotgun (WGS) entry which is preliminary data.</text>
</comment>
<dbReference type="InterPro" id="IPR036291">
    <property type="entry name" value="NAD(P)-bd_dom_sf"/>
</dbReference>
<gene>
    <name evidence="7" type="ORF">F4Y42_20100</name>
</gene>
<reference evidence="7" key="1">
    <citation type="submission" date="2019-09" db="EMBL/GenBank/DDBJ databases">
        <title>Characterisation of the sponge microbiome using genome-centric metagenomics.</title>
        <authorList>
            <person name="Engelberts J.P."/>
            <person name="Robbins S.J."/>
            <person name="De Goeij J.M."/>
            <person name="Aranda M."/>
            <person name="Bell S.C."/>
            <person name="Webster N.S."/>
        </authorList>
    </citation>
    <scope>NUCLEOTIDE SEQUENCE</scope>
    <source>
        <strain evidence="7">SB0664_bin_27</strain>
    </source>
</reference>
<feature type="domain" description="D-isomer specific 2-hydroxyacid dehydrogenase catalytic" evidence="5">
    <location>
        <begin position="25"/>
        <end position="321"/>
    </location>
</feature>
<dbReference type="GO" id="GO:0051287">
    <property type="term" value="F:NAD binding"/>
    <property type="evidence" value="ECO:0007669"/>
    <property type="project" value="InterPro"/>
</dbReference>
<dbReference type="SUPFAM" id="SSF51735">
    <property type="entry name" value="NAD(P)-binding Rossmann-fold domains"/>
    <property type="match status" value="1"/>
</dbReference>
<dbReference type="GO" id="GO:0005829">
    <property type="term" value="C:cytosol"/>
    <property type="evidence" value="ECO:0007669"/>
    <property type="project" value="TreeGrafter"/>
</dbReference>
<dbReference type="InterPro" id="IPR006140">
    <property type="entry name" value="D-isomer_DH_NAD-bd"/>
</dbReference>
<evidence type="ECO:0000256" key="2">
    <source>
        <dbReference type="ARBA" id="ARBA00023002"/>
    </source>
</evidence>